<dbReference type="EMBL" id="PPPD01000004">
    <property type="protein sequence ID" value="PNY79326.1"/>
    <property type="molecule type" value="Genomic_DNA"/>
</dbReference>
<sequence length="851" mass="94216">MVFTHPHTPGNSNGGAGRKNLNTQLDYWDLHENIVILKGGRLVYGVYFEPPSHLHFTEDDLVRRQSTLKSVFDLAVPDGETFRTYTSLRGALEEEILDTRRAAEGCPDGVLRALTLARAELLEHKILSGEVAHWRFFATATVTLPGRFTIDEPPSPQELQHAIQTAQGWQTTTVAQLTAAGFAARPMGQQDVFSEMFSWFNPGWPVAPAFVPQAQRRVHSLRRGRPDHLTLTRQLGCTRIDNLHAAGPILGDRYVEVLSLGRLPEYTETGYLKHLTDGLHGTVYVVVEATRENDYDVSTELEKKKGDLWTRVRAPGVIPTGKAANLLTEVEAAQRLEGVESRFEAGVSVVLIAGSPHELERLKRVARGNVTRLRGGTPISYGFQSVAQYFALAPFSGYQSAFLFQPYTANLIDLFPPVAPWKGFEEGAITFQSRDGSLVKFDLFTSRTRTAHFAIFAPSGSGKTVLALSLYSAHLTKYPDSVLVVSDAKQDFAYFFRALSDHAIINFGYESDTRWNILDLPAGMEEPDGTKLSALISFTRLFVERPADARAADYEDVAISEAMLATYKQFRHEERRPQISDVQRMLSTIGTYTDTGKTMELPVLDAARSVAIRLRKALGSSPIAPFVDCQSNTTITARRLYLTTCGIPEDDELMRRVAHHIVKSVMWSTAKTYPRHVKKFIFIDEFEHQIQTEQEVKDMLQMLRVFRSFGVSLGIATQDPAASASFGALKDSFSHLFVGGYSKGAALGTADRPGVVEILGLPQVMATTLPELNTVQGRYSEFALLVGENAERPSGERSGDIIRLEESTLALWLFNSHAHEVARKDRYVEAAGGDVLQGVRTLVSELSGGDS</sequence>
<dbReference type="PANTHER" id="PTHR30121:SF6">
    <property type="entry name" value="SLR6007 PROTEIN"/>
    <property type="match status" value="1"/>
</dbReference>
<dbReference type="SUPFAM" id="SSF52540">
    <property type="entry name" value="P-loop containing nucleoside triphosphate hydrolases"/>
    <property type="match status" value="1"/>
</dbReference>
<protein>
    <recommendedName>
        <fullName evidence="3">DUF87 domain-containing protein</fullName>
    </recommendedName>
</protein>
<name>A0A2K3US10_9DEIO</name>
<dbReference type="Gene3D" id="3.40.50.300">
    <property type="entry name" value="P-loop containing nucleotide triphosphate hydrolases"/>
    <property type="match status" value="2"/>
</dbReference>
<evidence type="ECO:0000313" key="2">
    <source>
        <dbReference type="Proteomes" id="UP000236379"/>
    </source>
</evidence>
<gene>
    <name evidence="1" type="ORF">CVO96_19565</name>
</gene>
<proteinExistence type="predicted"/>
<evidence type="ECO:0000313" key="1">
    <source>
        <dbReference type="EMBL" id="PNY79326.1"/>
    </source>
</evidence>
<accession>A0A2K3US10</accession>
<dbReference type="AlphaFoldDB" id="A0A2K3US10"/>
<evidence type="ECO:0008006" key="3">
    <source>
        <dbReference type="Google" id="ProtNLM"/>
    </source>
</evidence>
<comment type="caution">
    <text evidence="1">The sequence shown here is derived from an EMBL/GenBank/DDBJ whole genome shotgun (WGS) entry which is preliminary data.</text>
</comment>
<dbReference type="OrthoDB" id="51910at2"/>
<dbReference type="InterPro" id="IPR027417">
    <property type="entry name" value="P-loop_NTPase"/>
</dbReference>
<dbReference type="Proteomes" id="UP000236379">
    <property type="component" value="Unassembled WGS sequence"/>
</dbReference>
<dbReference type="PANTHER" id="PTHR30121">
    <property type="entry name" value="UNCHARACTERIZED PROTEIN YJGR-RELATED"/>
    <property type="match status" value="1"/>
</dbReference>
<keyword evidence="2" id="KW-1185">Reference proteome</keyword>
<dbReference type="InterPro" id="IPR051162">
    <property type="entry name" value="T4SS_component"/>
</dbReference>
<reference evidence="1 2" key="1">
    <citation type="submission" date="2018-01" db="EMBL/GenBank/DDBJ databases">
        <title>Deinococcus koreensis sp. nov., a radiation-resistant bacterium isolated from river water.</title>
        <authorList>
            <person name="Choi A."/>
        </authorList>
    </citation>
    <scope>NUCLEOTIDE SEQUENCE [LARGE SCALE GENOMIC DNA]</scope>
    <source>
        <strain evidence="1 2">SJW1-2</strain>
    </source>
</reference>
<organism evidence="1 2">
    <name type="scientific">Deinococcus koreensis</name>
    <dbReference type="NCBI Taxonomy" id="2054903"/>
    <lineage>
        <taxon>Bacteria</taxon>
        <taxon>Thermotogati</taxon>
        <taxon>Deinococcota</taxon>
        <taxon>Deinococci</taxon>
        <taxon>Deinococcales</taxon>
        <taxon>Deinococcaceae</taxon>
        <taxon>Deinococcus</taxon>
    </lineage>
</organism>